<comment type="subcellular location">
    <subcellularLocation>
        <location evidence="1">Membrane</location>
        <topology evidence="1">Single-pass membrane protein</topology>
    </subcellularLocation>
</comment>
<evidence type="ECO:0000256" key="3">
    <source>
        <dbReference type="ARBA" id="ARBA00022692"/>
    </source>
</evidence>
<keyword evidence="5" id="KW-0843">Virulence</keyword>
<keyword evidence="4 10" id="KW-1133">Transmembrane helix</keyword>
<sequence>MFSFFSRNNPKAGPVMESNKASYRPLMSPSAKEEQAERGWLADDGSSRSSTSAVAHGDAEYDMAPSQWRRHASNPVVVLFALLCALTVALIGVVLMSKPTDNQCARQLSVWSPALEAVEYVSMDFDNAFNSTSKYHGPPTPEVEQAWHDLTYKHAVEIPEDKIAGLNRSEKDDLHHVPADVGTGYVGLIEVFHQLHCLNLVRMFTWYQVGKYPGGAPPGLFPGEEDAFRNRMHIDHCLETLRIALMCWGDVTPVLVRKGGSIGGRADFNSHHKCRNWDKLESWMDNNWSVN</sequence>
<dbReference type="eggNOG" id="ENOG502SQJ6">
    <property type="taxonomic scope" value="Eukaryota"/>
</dbReference>
<protein>
    <recommendedName>
        <fullName evidence="14">Tat pathway signal sequence</fullName>
    </recommendedName>
</protein>
<evidence type="ECO:0000256" key="9">
    <source>
        <dbReference type="SAM" id="MobiDB-lite"/>
    </source>
</evidence>
<dbReference type="VEuPathDB" id="FungiDB:MAPG_02101"/>
<gene>
    <name evidence="11" type="ORF">MAPG_02101</name>
</gene>
<evidence type="ECO:0000256" key="5">
    <source>
        <dbReference type="ARBA" id="ARBA00023026"/>
    </source>
</evidence>
<evidence type="ECO:0000256" key="10">
    <source>
        <dbReference type="SAM" id="Phobius"/>
    </source>
</evidence>
<dbReference type="STRING" id="644358.A0A0C4DQG1"/>
<proteinExistence type="inferred from homology"/>
<reference evidence="12" key="5">
    <citation type="submission" date="2015-06" db="UniProtKB">
        <authorList>
            <consortium name="EnsemblFungi"/>
        </authorList>
    </citation>
    <scope>IDENTIFICATION</scope>
    <source>
        <strain evidence="12">ATCC 64411</strain>
    </source>
</reference>
<keyword evidence="13" id="KW-1185">Reference proteome</keyword>
<evidence type="ECO:0008006" key="14">
    <source>
        <dbReference type="Google" id="ProtNLM"/>
    </source>
</evidence>
<feature type="region of interest" description="Disordered" evidence="9">
    <location>
        <begin position="1"/>
        <end position="56"/>
    </location>
</feature>
<dbReference type="OrthoDB" id="3687641at2759"/>
<dbReference type="OMA" id="FNESWHS"/>
<keyword evidence="7" id="KW-0325">Glycoprotein</keyword>
<keyword evidence="3 10" id="KW-0812">Transmembrane</keyword>
<evidence type="ECO:0000313" key="11">
    <source>
        <dbReference type="EMBL" id="KLU83034.1"/>
    </source>
</evidence>
<evidence type="ECO:0000256" key="7">
    <source>
        <dbReference type="ARBA" id="ARBA00023180"/>
    </source>
</evidence>
<evidence type="ECO:0000256" key="6">
    <source>
        <dbReference type="ARBA" id="ARBA00023136"/>
    </source>
</evidence>
<evidence type="ECO:0000313" key="12">
    <source>
        <dbReference type="EnsemblFungi" id="MAPG_02101T0"/>
    </source>
</evidence>
<accession>A0A0C4DQG1</accession>
<evidence type="ECO:0000313" key="13">
    <source>
        <dbReference type="Proteomes" id="UP000011715"/>
    </source>
</evidence>
<dbReference type="EMBL" id="ADBL01000534">
    <property type="status" value="NOT_ANNOTATED_CDS"/>
    <property type="molecule type" value="Genomic_DNA"/>
</dbReference>
<dbReference type="EnsemblFungi" id="MAPG_02101T0">
    <property type="protein sequence ID" value="MAPG_02101T0"/>
    <property type="gene ID" value="MAPG_02101"/>
</dbReference>
<dbReference type="Pfam" id="PF11807">
    <property type="entry name" value="UstYa"/>
    <property type="match status" value="1"/>
</dbReference>
<feature type="compositionally biased region" description="Basic and acidic residues" evidence="9">
    <location>
        <begin position="31"/>
        <end position="41"/>
    </location>
</feature>
<dbReference type="Proteomes" id="UP000011715">
    <property type="component" value="Unassembled WGS sequence"/>
</dbReference>
<organism evidence="12 13">
    <name type="scientific">Magnaporthiopsis poae (strain ATCC 64411 / 73-15)</name>
    <name type="common">Kentucky bluegrass fungus</name>
    <name type="synonym">Magnaporthe poae</name>
    <dbReference type="NCBI Taxonomy" id="644358"/>
    <lineage>
        <taxon>Eukaryota</taxon>
        <taxon>Fungi</taxon>
        <taxon>Dikarya</taxon>
        <taxon>Ascomycota</taxon>
        <taxon>Pezizomycotina</taxon>
        <taxon>Sordariomycetes</taxon>
        <taxon>Sordariomycetidae</taxon>
        <taxon>Magnaporthales</taxon>
        <taxon>Magnaporthaceae</taxon>
        <taxon>Magnaporthiopsis</taxon>
    </lineage>
</organism>
<comment type="pathway">
    <text evidence="2">Mycotoxin biosynthesis.</text>
</comment>
<dbReference type="AlphaFoldDB" id="A0A0C4DQG1"/>
<comment type="similarity">
    <text evidence="8">Belongs to the ustYa family.</text>
</comment>
<evidence type="ECO:0000256" key="8">
    <source>
        <dbReference type="ARBA" id="ARBA00035112"/>
    </source>
</evidence>
<dbReference type="GO" id="GO:0043386">
    <property type="term" value="P:mycotoxin biosynthetic process"/>
    <property type="evidence" value="ECO:0007669"/>
    <property type="project" value="InterPro"/>
</dbReference>
<reference evidence="11" key="3">
    <citation type="submission" date="2011-03" db="EMBL/GenBank/DDBJ databases">
        <title>Annotation of Magnaporthe poae ATCC 64411.</title>
        <authorList>
            <person name="Ma L.-J."/>
            <person name="Dead R."/>
            <person name="Young S.K."/>
            <person name="Zeng Q."/>
            <person name="Gargeya S."/>
            <person name="Fitzgerald M."/>
            <person name="Haas B."/>
            <person name="Abouelleil A."/>
            <person name="Alvarado L."/>
            <person name="Arachchi H.M."/>
            <person name="Berlin A."/>
            <person name="Brown A."/>
            <person name="Chapman S.B."/>
            <person name="Chen Z."/>
            <person name="Dunbar C."/>
            <person name="Freedman E."/>
            <person name="Gearin G."/>
            <person name="Gellesch M."/>
            <person name="Goldberg J."/>
            <person name="Griggs A."/>
            <person name="Gujja S."/>
            <person name="Heiman D."/>
            <person name="Howarth C."/>
            <person name="Larson L."/>
            <person name="Lui A."/>
            <person name="MacDonald P.J.P."/>
            <person name="Mehta T."/>
            <person name="Montmayeur A."/>
            <person name="Murphy C."/>
            <person name="Neiman D."/>
            <person name="Pearson M."/>
            <person name="Priest M."/>
            <person name="Roberts A."/>
            <person name="Saif S."/>
            <person name="Shea T."/>
            <person name="Shenoy N."/>
            <person name="Sisk P."/>
            <person name="Stolte C."/>
            <person name="Sykes S."/>
            <person name="Yandava C."/>
            <person name="Wortman J."/>
            <person name="Nusbaum C."/>
            <person name="Birren B."/>
        </authorList>
    </citation>
    <scope>NUCLEOTIDE SEQUENCE</scope>
    <source>
        <strain evidence="11">ATCC 64411</strain>
    </source>
</reference>
<name>A0A0C4DQG1_MAGP6</name>
<dbReference type="PANTHER" id="PTHR33365">
    <property type="entry name" value="YALI0B05434P"/>
    <property type="match status" value="1"/>
</dbReference>
<reference evidence="11" key="2">
    <citation type="submission" date="2010-05" db="EMBL/GenBank/DDBJ databases">
        <title>The Genome Sequence of Magnaporthe poae strain ATCC 64411.</title>
        <authorList>
            <consortium name="The Broad Institute Genome Sequencing Platform"/>
            <consortium name="Broad Institute Genome Sequencing Center for Infectious Disease"/>
            <person name="Ma L.-J."/>
            <person name="Dead R."/>
            <person name="Young S."/>
            <person name="Zeng Q."/>
            <person name="Koehrsen M."/>
            <person name="Alvarado L."/>
            <person name="Berlin A."/>
            <person name="Chapman S.B."/>
            <person name="Chen Z."/>
            <person name="Freedman E."/>
            <person name="Gellesch M."/>
            <person name="Goldberg J."/>
            <person name="Griggs A."/>
            <person name="Gujja S."/>
            <person name="Heilman E.R."/>
            <person name="Heiman D."/>
            <person name="Hepburn T."/>
            <person name="Howarth C."/>
            <person name="Jen D."/>
            <person name="Larson L."/>
            <person name="Mehta T."/>
            <person name="Neiman D."/>
            <person name="Pearson M."/>
            <person name="Roberts A."/>
            <person name="Saif S."/>
            <person name="Shea T."/>
            <person name="Shenoy N."/>
            <person name="Sisk P."/>
            <person name="Stolte C."/>
            <person name="Sykes S."/>
            <person name="Walk T."/>
            <person name="White J."/>
            <person name="Yandava C."/>
            <person name="Haas B."/>
            <person name="Nusbaum C."/>
            <person name="Birren B."/>
        </authorList>
    </citation>
    <scope>NUCLEOTIDE SEQUENCE</scope>
    <source>
        <strain evidence="11">ATCC 64411</strain>
    </source>
</reference>
<evidence type="ECO:0000256" key="2">
    <source>
        <dbReference type="ARBA" id="ARBA00004685"/>
    </source>
</evidence>
<dbReference type="InterPro" id="IPR021765">
    <property type="entry name" value="UstYa-like"/>
</dbReference>
<evidence type="ECO:0000256" key="4">
    <source>
        <dbReference type="ARBA" id="ARBA00022989"/>
    </source>
</evidence>
<dbReference type="PANTHER" id="PTHR33365:SF4">
    <property type="entry name" value="CYCLOCHLOROTINE BIOSYNTHESIS PROTEIN O"/>
    <property type="match status" value="1"/>
</dbReference>
<reference evidence="12" key="4">
    <citation type="journal article" date="2015" name="G3 (Bethesda)">
        <title>Genome sequences of three phytopathogenic species of the Magnaporthaceae family of fungi.</title>
        <authorList>
            <person name="Okagaki L.H."/>
            <person name="Nunes C.C."/>
            <person name="Sailsbery J."/>
            <person name="Clay B."/>
            <person name="Brown D."/>
            <person name="John T."/>
            <person name="Oh Y."/>
            <person name="Young N."/>
            <person name="Fitzgerald M."/>
            <person name="Haas B.J."/>
            <person name="Zeng Q."/>
            <person name="Young S."/>
            <person name="Adiconis X."/>
            <person name="Fan L."/>
            <person name="Levin J.Z."/>
            <person name="Mitchell T.K."/>
            <person name="Okubara P.A."/>
            <person name="Farman M.L."/>
            <person name="Kohn L.M."/>
            <person name="Birren B."/>
            <person name="Ma L.-J."/>
            <person name="Dean R.A."/>
        </authorList>
    </citation>
    <scope>NUCLEOTIDE SEQUENCE</scope>
    <source>
        <strain evidence="12">ATCC 64411 / 73-15</strain>
    </source>
</reference>
<reference evidence="13" key="1">
    <citation type="submission" date="2010-05" db="EMBL/GenBank/DDBJ databases">
        <title>The genome sequence of Magnaporthe poae strain ATCC 64411.</title>
        <authorList>
            <person name="Ma L.-J."/>
            <person name="Dead R."/>
            <person name="Young S."/>
            <person name="Zeng Q."/>
            <person name="Koehrsen M."/>
            <person name="Alvarado L."/>
            <person name="Berlin A."/>
            <person name="Chapman S.B."/>
            <person name="Chen Z."/>
            <person name="Freedman E."/>
            <person name="Gellesch M."/>
            <person name="Goldberg J."/>
            <person name="Griggs A."/>
            <person name="Gujja S."/>
            <person name="Heilman E.R."/>
            <person name="Heiman D."/>
            <person name="Hepburn T."/>
            <person name="Howarth C."/>
            <person name="Jen D."/>
            <person name="Larson L."/>
            <person name="Mehta T."/>
            <person name="Neiman D."/>
            <person name="Pearson M."/>
            <person name="Roberts A."/>
            <person name="Saif S."/>
            <person name="Shea T."/>
            <person name="Shenoy N."/>
            <person name="Sisk P."/>
            <person name="Stolte C."/>
            <person name="Sykes S."/>
            <person name="Walk T."/>
            <person name="White J."/>
            <person name="Yandava C."/>
            <person name="Haas B."/>
            <person name="Nusbaum C."/>
            <person name="Birren B."/>
        </authorList>
    </citation>
    <scope>NUCLEOTIDE SEQUENCE [LARGE SCALE GENOMIC DNA]</scope>
    <source>
        <strain evidence="13">ATCC 64411 / 73-15</strain>
    </source>
</reference>
<dbReference type="EMBL" id="GL876967">
    <property type="protein sequence ID" value="KLU83034.1"/>
    <property type="molecule type" value="Genomic_DNA"/>
</dbReference>
<feature type="transmembrane region" description="Helical" evidence="10">
    <location>
        <begin position="76"/>
        <end position="96"/>
    </location>
</feature>
<dbReference type="GO" id="GO:0016020">
    <property type="term" value="C:membrane"/>
    <property type="evidence" value="ECO:0007669"/>
    <property type="project" value="UniProtKB-SubCell"/>
</dbReference>
<evidence type="ECO:0000256" key="1">
    <source>
        <dbReference type="ARBA" id="ARBA00004167"/>
    </source>
</evidence>
<keyword evidence="6 10" id="KW-0472">Membrane</keyword>